<dbReference type="GO" id="GO:0008239">
    <property type="term" value="F:dipeptidyl-peptidase activity"/>
    <property type="evidence" value="ECO:0007669"/>
    <property type="project" value="TreeGrafter"/>
</dbReference>
<evidence type="ECO:0000313" key="8">
    <source>
        <dbReference type="Proteomes" id="UP000277928"/>
    </source>
</evidence>
<organism evidence="7 8">
    <name type="scientific">Litomosoides sigmodontis</name>
    <name type="common">Filarial nematode worm</name>
    <dbReference type="NCBI Taxonomy" id="42156"/>
    <lineage>
        <taxon>Eukaryota</taxon>
        <taxon>Metazoa</taxon>
        <taxon>Ecdysozoa</taxon>
        <taxon>Nematoda</taxon>
        <taxon>Chromadorea</taxon>
        <taxon>Rhabditida</taxon>
        <taxon>Spirurina</taxon>
        <taxon>Spiruromorpha</taxon>
        <taxon>Filarioidea</taxon>
        <taxon>Onchocercidae</taxon>
        <taxon>Litomosoides</taxon>
    </lineage>
</organism>
<evidence type="ECO:0000256" key="6">
    <source>
        <dbReference type="ARBA" id="ARBA00023180"/>
    </source>
</evidence>
<keyword evidence="6" id="KW-0325">Glycoprotein</keyword>
<dbReference type="OMA" id="IMWDLAP"/>
<evidence type="ECO:0000256" key="5">
    <source>
        <dbReference type="ARBA" id="ARBA00022825"/>
    </source>
</evidence>
<keyword evidence="4" id="KW-0378">Hydrolase</keyword>
<evidence type="ECO:0000313" key="7">
    <source>
        <dbReference type="EMBL" id="VDK78526.1"/>
    </source>
</evidence>
<keyword evidence="8" id="KW-1185">Reference proteome</keyword>
<evidence type="ECO:0000256" key="3">
    <source>
        <dbReference type="ARBA" id="ARBA00022729"/>
    </source>
</evidence>
<dbReference type="Proteomes" id="UP000277928">
    <property type="component" value="Unassembled WGS sequence"/>
</dbReference>
<dbReference type="InterPro" id="IPR042269">
    <property type="entry name" value="Ser_carbopepase_S28_SKS"/>
</dbReference>
<reference evidence="7 8" key="1">
    <citation type="submission" date="2018-08" db="EMBL/GenBank/DDBJ databases">
        <authorList>
            <person name="Laetsch R D."/>
            <person name="Stevens L."/>
            <person name="Kumar S."/>
            <person name="Blaxter L. M."/>
        </authorList>
    </citation>
    <scope>NUCLEOTIDE SEQUENCE [LARGE SCALE GENOMIC DNA]</scope>
</reference>
<gene>
    <name evidence="7" type="ORF">NLS_LOCUS4115</name>
</gene>
<evidence type="ECO:0008006" key="9">
    <source>
        <dbReference type="Google" id="ProtNLM"/>
    </source>
</evidence>
<dbReference type="InterPro" id="IPR029058">
    <property type="entry name" value="AB_hydrolase_fold"/>
</dbReference>
<evidence type="ECO:0000256" key="4">
    <source>
        <dbReference type="ARBA" id="ARBA00022801"/>
    </source>
</evidence>
<keyword evidence="5" id="KW-0720">Serine protease</keyword>
<dbReference type="SUPFAM" id="SSF53474">
    <property type="entry name" value="alpha/beta-Hydrolases"/>
    <property type="match status" value="2"/>
</dbReference>
<evidence type="ECO:0000256" key="1">
    <source>
        <dbReference type="ARBA" id="ARBA00011079"/>
    </source>
</evidence>
<dbReference type="InterPro" id="IPR008758">
    <property type="entry name" value="Peptidase_S28"/>
</dbReference>
<keyword evidence="3" id="KW-0732">Signal</keyword>
<dbReference type="Gene3D" id="1.20.120.980">
    <property type="entry name" value="Serine carboxypeptidase S28, SKS domain"/>
    <property type="match status" value="1"/>
</dbReference>
<dbReference type="FunFam" id="1.20.120.980:FF:000007">
    <property type="entry name" value="Predicted protein"/>
    <property type="match status" value="1"/>
</dbReference>
<keyword evidence="2" id="KW-0645">Protease</keyword>
<dbReference type="PANTHER" id="PTHR11010:SF104">
    <property type="entry name" value="SERINE PROTEASE PCP-1-RELATED"/>
    <property type="match status" value="1"/>
</dbReference>
<dbReference type="AlphaFoldDB" id="A0A3P6STK8"/>
<name>A0A3P6STK8_LITSI</name>
<accession>A0A3P6STK8</accession>
<protein>
    <recommendedName>
        <fullName evidence="9">Serine carboxypeptidase S28 family protein</fullName>
    </recommendedName>
</protein>
<dbReference type="Pfam" id="PF05577">
    <property type="entry name" value="Peptidase_S28"/>
    <property type="match status" value="1"/>
</dbReference>
<comment type="similarity">
    <text evidence="1">Belongs to the peptidase S28 family.</text>
</comment>
<dbReference type="PANTHER" id="PTHR11010">
    <property type="entry name" value="PROTEASE S28 PRO-X CARBOXYPEPTIDASE-RELATED"/>
    <property type="match status" value="1"/>
</dbReference>
<evidence type="ECO:0000256" key="2">
    <source>
        <dbReference type="ARBA" id="ARBA00022670"/>
    </source>
</evidence>
<proteinExistence type="inferred from homology"/>
<sequence>MNSISQNFIRKTSDERIAAVESLAYDWDVKWYRSMPIDHFTYRNVETFSLKYLTNYSYFHCDGPLFFYAGNEDNIETFAQNTGIMWDLAPRFHAALVFAEHRYYGESKPYGTQSYMNVSRLGYLNDIQALADFAELISFLKTNQKEIGYCPAATETPVIVFGGSYGGMLAAWFRMKYPHIVDGVWASSAPLRNFYGTGVKPSRMSNITATVYVNSGCDRKVFSEGFAALMNLSKTEEGRVKLNKIFHSKPGYEMESSADFTSLYSYIYSAIFYMAMYDYPYPANFFRPLPGYPVKYVCKSATKAKTNDEGLAEQLYNIINVYYNYTGMLSYHCFTKNCTALSPLKDEDIAWNWQCCTSLTLQNCDQAGENDFFLNTCDDSNSSINIDIKYCTEYFKDTGYESNFYKTEDAVIRYGIVYNATSNTIFSNGNLDPWSAGGVYENSPGIVDAMRNGIYIFHMADAAHHLDLHTPNTCDPPSVTYERFQVVNILKCWVYKNCTELPPSIPLPSNMDWQVPDTCEFIKYGYPWGHREPKRSRQLISSPFFTLLTTVSAIFIKYLIA</sequence>
<dbReference type="GO" id="GO:0070008">
    <property type="term" value="F:serine-type exopeptidase activity"/>
    <property type="evidence" value="ECO:0007669"/>
    <property type="project" value="InterPro"/>
</dbReference>
<dbReference type="STRING" id="42156.A0A3P6STK8"/>
<dbReference type="EMBL" id="UYRX01000249">
    <property type="protein sequence ID" value="VDK78526.1"/>
    <property type="molecule type" value="Genomic_DNA"/>
</dbReference>
<dbReference type="GO" id="GO:0006508">
    <property type="term" value="P:proteolysis"/>
    <property type="evidence" value="ECO:0007669"/>
    <property type="project" value="UniProtKB-KW"/>
</dbReference>
<dbReference type="Gene3D" id="3.40.50.1820">
    <property type="entry name" value="alpha/beta hydrolase"/>
    <property type="match status" value="1"/>
</dbReference>
<dbReference type="OrthoDB" id="2130629at2759"/>